<dbReference type="Proteomes" id="UP000218334">
    <property type="component" value="Unassembled WGS sequence"/>
</dbReference>
<evidence type="ECO:0000313" key="3">
    <source>
        <dbReference type="Proteomes" id="UP000218334"/>
    </source>
</evidence>
<dbReference type="EMBL" id="KZ293465">
    <property type="protein sequence ID" value="PBK62566.1"/>
    <property type="molecule type" value="Genomic_DNA"/>
</dbReference>
<keyword evidence="3" id="KW-1185">Reference proteome</keyword>
<evidence type="ECO:0000256" key="1">
    <source>
        <dbReference type="SAM" id="MobiDB-lite"/>
    </source>
</evidence>
<evidence type="ECO:0000313" key="2">
    <source>
        <dbReference type="EMBL" id="PBK62566.1"/>
    </source>
</evidence>
<gene>
    <name evidence="2" type="ORF">ARMSODRAFT_1024765</name>
</gene>
<name>A0A2H3BHM2_9AGAR</name>
<accession>A0A2H3BHM2</accession>
<sequence>MARTSKPKLPGEPWKKPRPKPWATEEQDCKLLEGVPGYREAQAKKPKRNAISKFLDDFMLTWWAIFPLQEGVTAATDRAISVVSMLESINGSRITVPQKKTGGGASVRDIFPRNSRALKAEELYSRKYYQTHVKHLVEDKKEEGSMQGQILNLVKATTKEVFAQESKEIREEILIELKNQPPIKPTAGEEMTPEMFAAALKSAPG</sequence>
<reference evidence="3" key="1">
    <citation type="journal article" date="2017" name="Nat. Ecol. Evol.">
        <title>Genome expansion and lineage-specific genetic innovations in the forest pathogenic fungi Armillaria.</title>
        <authorList>
            <person name="Sipos G."/>
            <person name="Prasanna A.N."/>
            <person name="Walter M.C."/>
            <person name="O'Connor E."/>
            <person name="Balint B."/>
            <person name="Krizsan K."/>
            <person name="Kiss B."/>
            <person name="Hess J."/>
            <person name="Varga T."/>
            <person name="Slot J."/>
            <person name="Riley R."/>
            <person name="Boka B."/>
            <person name="Rigling D."/>
            <person name="Barry K."/>
            <person name="Lee J."/>
            <person name="Mihaltcheva S."/>
            <person name="LaButti K."/>
            <person name="Lipzen A."/>
            <person name="Waldron R."/>
            <person name="Moloney N.M."/>
            <person name="Sperisen C."/>
            <person name="Kredics L."/>
            <person name="Vagvoelgyi C."/>
            <person name="Patrignani A."/>
            <person name="Fitzpatrick D."/>
            <person name="Nagy I."/>
            <person name="Doyle S."/>
            <person name="Anderson J.B."/>
            <person name="Grigoriev I.V."/>
            <person name="Gueldener U."/>
            <person name="Muensterkoetter M."/>
            <person name="Nagy L.G."/>
        </authorList>
    </citation>
    <scope>NUCLEOTIDE SEQUENCE [LARGE SCALE GENOMIC DNA]</scope>
    <source>
        <strain evidence="3">28-4</strain>
    </source>
</reference>
<organism evidence="2 3">
    <name type="scientific">Armillaria solidipes</name>
    <dbReference type="NCBI Taxonomy" id="1076256"/>
    <lineage>
        <taxon>Eukaryota</taxon>
        <taxon>Fungi</taxon>
        <taxon>Dikarya</taxon>
        <taxon>Basidiomycota</taxon>
        <taxon>Agaricomycotina</taxon>
        <taxon>Agaricomycetes</taxon>
        <taxon>Agaricomycetidae</taxon>
        <taxon>Agaricales</taxon>
        <taxon>Marasmiineae</taxon>
        <taxon>Physalacriaceae</taxon>
        <taxon>Armillaria</taxon>
    </lineage>
</organism>
<dbReference type="AlphaFoldDB" id="A0A2H3BHM2"/>
<protein>
    <submittedName>
        <fullName evidence="2">Uncharacterized protein</fullName>
    </submittedName>
</protein>
<feature type="region of interest" description="Disordered" evidence="1">
    <location>
        <begin position="1"/>
        <end position="27"/>
    </location>
</feature>
<proteinExistence type="predicted"/>